<evidence type="ECO:0000313" key="3">
    <source>
        <dbReference type="Proteomes" id="UP001266305"/>
    </source>
</evidence>
<dbReference type="EMBL" id="JASSZA010000021">
    <property type="protein sequence ID" value="KAK2085425.1"/>
    <property type="molecule type" value="Genomic_DNA"/>
</dbReference>
<organism evidence="2 3">
    <name type="scientific">Saguinus oedipus</name>
    <name type="common">Cotton-top tamarin</name>
    <name type="synonym">Oedipomidas oedipus</name>
    <dbReference type="NCBI Taxonomy" id="9490"/>
    <lineage>
        <taxon>Eukaryota</taxon>
        <taxon>Metazoa</taxon>
        <taxon>Chordata</taxon>
        <taxon>Craniata</taxon>
        <taxon>Vertebrata</taxon>
        <taxon>Euteleostomi</taxon>
        <taxon>Mammalia</taxon>
        <taxon>Eutheria</taxon>
        <taxon>Euarchontoglires</taxon>
        <taxon>Primates</taxon>
        <taxon>Haplorrhini</taxon>
        <taxon>Platyrrhini</taxon>
        <taxon>Cebidae</taxon>
        <taxon>Callitrichinae</taxon>
        <taxon>Saguinus</taxon>
    </lineage>
</organism>
<protein>
    <submittedName>
        <fullName evidence="2">Uncharacterized protein</fullName>
    </submittedName>
</protein>
<feature type="region of interest" description="Disordered" evidence="1">
    <location>
        <begin position="106"/>
        <end position="133"/>
    </location>
</feature>
<evidence type="ECO:0000313" key="2">
    <source>
        <dbReference type="EMBL" id="KAK2085425.1"/>
    </source>
</evidence>
<name>A0ABQ9TLH0_SAGOE</name>
<sequence length="133" mass="13997">PSMETAEKECGALGGLFQAIVNDMKVTGPSAGRMVVSFRARCGRAPHCVSLSERVLPASAGCPVSPDARLGVWVLVRRGVHTVSAVAPWAPCVPDPQTMNGVWPFNGPGSPGPPPPSTTMFPRGPEPRQCCHR</sequence>
<gene>
    <name evidence="2" type="ORF">P7K49_036725</name>
</gene>
<reference evidence="2 3" key="1">
    <citation type="submission" date="2023-05" db="EMBL/GenBank/DDBJ databases">
        <title>B98-5 Cell Line De Novo Hybrid Assembly: An Optical Mapping Approach.</title>
        <authorList>
            <person name="Kananen K."/>
            <person name="Auerbach J.A."/>
            <person name="Kautto E."/>
            <person name="Blachly J.S."/>
        </authorList>
    </citation>
    <scope>NUCLEOTIDE SEQUENCE [LARGE SCALE GENOMIC DNA]</scope>
    <source>
        <strain evidence="2">B95-8</strain>
        <tissue evidence="2">Cell line</tissue>
    </source>
</reference>
<accession>A0ABQ9TLH0</accession>
<proteinExistence type="predicted"/>
<keyword evidence="3" id="KW-1185">Reference proteome</keyword>
<evidence type="ECO:0000256" key="1">
    <source>
        <dbReference type="SAM" id="MobiDB-lite"/>
    </source>
</evidence>
<dbReference type="Proteomes" id="UP001266305">
    <property type="component" value="Unassembled WGS sequence"/>
</dbReference>
<feature type="non-terminal residue" evidence="2">
    <location>
        <position position="1"/>
    </location>
</feature>
<comment type="caution">
    <text evidence="2">The sequence shown here is derived from an EMBL/GenBank/DDBJ whole genome shotgun (WGS) entry which is preliminary data.</text>
</comment>